<dbReference type="EMBL" id="JAIVGD010000015">
    <property type="protein sequence ID" value="KAH0757728.1"/>
    <property type="molecule type" value="Genomic_DNA"/>
</dbReference>
<accession>A0ABQ7V0V5</accession>
<evidence type="ECO:0000313" key="2">
    <source>
        <dbReference type="Proteomes" id="UP000826656"/>
    </source>
</evidence>
<protein>
    <recommendedName>
        <fullName evidence="3">Retrotransposon gag domain-containing protein</fullName>
    </recommendedName>
</protein>
<reference evidence="1 2" key="1">
    <citation type="journal article" date="2021" name="bioRxiv">
        <title>Chromosome-scale and haplotype-resolved genome assembly of a tetraploid potato cultivar.</title>
        <authorList>
            <person name="Sun H."/>
            <person name="Jiao W.-B."/>
            <person name="Krause K."/>
            <person name="Campoy J.A."/>
            <person name="Goel M."/>
            <person name="Folz-Donahue K."/>
            <person name="Kukat C."/>
            <person name="Huettel B."/>
            <person name="Schneeberger K."/>
        </authorList>
    </citation>
    <scope>NUCLEOTIDE SEQUENCE [LARGE SCALE GENOMIC DNA]</scope>
    <source>
        <strain evidence="1">SolTubOtavaFocal</strain>
        <tissue evidence="1">Leaves</tissue>
    </source>
</reference>
<gene>
    <name evidence="1" type="ORF">KY290_021221</name>
</gene>
<evidence type="ECO:0008006" key="3">
    <source>
        <dbReference type="Google" id="ProtNLM"/>
    </source>
</evidence>
<keyword evidence="2" id="KW-1185">Reference proteome</keyword>
<dbReference type="Proteomes" id="UP000826656">
    <property type="component" value="Unassembled WGS sequence"/>
</dbReference>
<name>A0ABQ7V0V5_SOLTU</name>
<evidence type="ECO:0000313" key="1">
    <source>
        <dbReference type="EMBL" id="KAH0757728.1"/>
    </source>
</evidence>
<proteinExistence type="predicted"/>
<organism evidence="1 2">
    <name type="scientific">Solanum tuberosum</name>
    <name type="common">Potato</name>
    <dbReference type="NCBI Taxonomy" id="4113"/>
    <lineage>
        <taxon>Eukaryota</taxon>
        <taxon>Viridiplantae</taxon>
        <taxon>Streptophyta</taxon>
        <taxon>Embryophyta</taxon>
        <taxon>Tracheophyta</taxon>
        <taxon>Spermatophyta</taxon>
        <taxon>Magnoliopsida</taxon>
        <taxon>eudicotyledons</taxon>
        <taxon>Gunneridae</taxon>
        <taxon>Pentapetalae</taxon>
        <taxon>asterids</taxon>
        <taxon>lamiids</taxon>
        <taxon>Solanales</taxon>
        <taxon>Solanaceae</taxon>
        <taxon>Solanoideae</taxon>
        <taxon>Solaneae</taxon>
        <taxon>Solanum</taxon>
    </lineage>
</organism>
<sequence length="115" mass="13324">MKLEVLELMLMAKKGFHALKIAWESEGKTVDETVTLGEQEPFVLQDGRPPPWTGLKSLMRVKYVPKRKSVAAYYDEFQDLILKLEYTDNEEHVVIRFKVGLNKEISSKMTIHKLT</sequence>
<comment type="caution">
    <text evidence="1">The sequence shown here is derived from an EMBL/GenBank/DDBJ whole genome shotgun (WGS) entry which is preliminary data.</text>
</comment>